<dbReference type="AlphaFoldDB" id="A0A3P6RUJ1"/>
<dbReference type="GO" id="GO:0015074">
    <property type="term" value="P:DNA integration"/>
    <property type="evidence" value="ECO:0007669"/>
    <property type="project" value="TreeGrafter"/>
</dbReference>
<dbReference type="Pfam" id="PF17906">
    <property type="entry name" value="HTH_48"/>
    <property type="match status" value="1"/>
</dbReference>
<accession>A0A3P6RUJ1</accession>
<proteinExistence type="predicted"/>
<dbReference type="EMBL" id="UYRV01011976">
    <property type="protein sequence ID" value="VDK58540.1"/>
    <property type="molecule type" value="Genomic_DNA"/>
</dbReference>
<dbReference type="GO" id="GO:0003690">
    <property type="term" value="F:double-stranded DNA binding"/>
    <property type="evidence" value="ECO:0007669"/>
    <property type="project" value="TreeGrafter"/>
</dbReference>
<comment type="subcellular location">
    <subcellularLocation>
        <location evidence="1">Nucleus</location>
    </subcellularLocation>
</comment>
<dbReference type="InterPro" id="IPR009057">
    <property type="entry name" value="Homeodomain-like_sf"/>
</dbReference>
<dbReference type="GO" id="GO:0046975">
    <property type="term" value="F:histone H3K36 methyltransferase activity"/>
    <property type="evidence" value="ECO:0007669"/>
    <property type="project" value="TreeGrafter"/>
</dbReference>
<dbReference type="Gene3D" id="1.10.10.10">
    <property type="entry name" value="Winged helix-like DNA-binding domain superfamily/Winged helix DNA-binding domain"/>
    <property type="match status" value="1"/>
</dbReference>
<dbReference type="GO" id="GO:0044547">
    <property type="term" value="F:DNA topoisomerase binding"/>
    <property type="evidence" value="ECO:0007669"/>
    <property type="project" value="TreeGrafter"/>
</dbReference>
<dbReference type="Proteomes" id="UP000271889">
    <property type="component" value="Unassembled WGS sequence"/>
</dbReference>
<dbReference type="SUPFAM" id="SSF46689">
    <property type="entry name" value="Homeodomain-like"/>
    <property type="match status" value="1"/>
</dbReference>
<evidence type="ECO:0000313" key="4">
    <source>
        <dbReference type="Proteomes" id="UP000271889"/>
    </source>
</evidence>
<dbReference type="InterPro" id="IPR036388">
    <property type="entry name" value="WH-like_DNA-bd_sf"/>
</dbReference>
<dbReference type="GO" id="GO:0042800">
    <property type="term" value="F:histone H3K4 methyltransferase activity"/>
    <property type="evidence" value="ECO:0007669"/>
    <property type="project" value="TreeGrafter"/>
</dbReference>
<evidence type="ECO:0000259" key="2">
    <source>
        <dbReference type="Pfam" id="PF17906"/>
    </source>
</evidence>
<feature type="domain" description="Mos1 transposase HTH" evidence="2">
    <location>
        <begin position="15"/>
        <end position="63"/>
    </location>
</feature>
<keyword evidence="4" id="KW-1185">Reference proteome</keyword>
<dbReference type="GO" id="GO:0000729">
    <property type="term" value="P:DNA double-strand break processing"/>
    <property type="evidence" value="ECO:0007669"/>
    <property type="project" value="TreeGrafter"/>
</dbReference>
<dbReference type="GO" id="GO:0003697">
    <property type="term" value="F:single-stranded DNA binding"/>
    <property type="evidence" value="ECO:0007669"/>
    <property type="project" value="TreeGrafter"/>
</dbReference>
<reference evidence="3 4" key="1">
    <citation type="submission" date="2018-11" db="EMBL/GenBank/DDBJ databases">
        <authorList>
            <consortium name="Pathogen Informatics"/>
        </authorList>
    </citation>
    <scope>NUCLEOTIDE SEQUENCE [LARGE SCALE GENOMIC DNA]</scope>
</reference>
<dbReference type="PANTHER" id="PTHR46060:SF2">
    <property type="entry name" value="HISTONE-LYSINE N-METHYLTRANSFERASE SETMAR"/>
    <property type="match status" value="1"/>
</dbReference>
<dbReference type="GO" id="GO:0000793">
    <property type="term" value="C:condensed chromosome"/>
    <property type="evidence" value="ECO:0007669"/>
    <property type="project" value="TreeGrafter"/>
</dbReference>
<dbReference type="PANTHER" id="PTHR46060">
    <property type="entry name" value="MARINER MOS1 TRANSPOSASE-LIKE PROTEIN"/>
    <property type="match status" value="1"/>
</dbReference>
<gene>
    <name evidence="3" type="ORF">CGOC_LOCUS4358</name>
</gene>
<evidence type="ECO:0000313" key="3">
    <source>
        <dbReference type="EMBL" id="VDK58540.1"/>
    </source>
</evidence>
<dbReference type="GO" id="GO:0035861">
    <property type="term" value="C:site of double-strand break"/>
    <property type="evidence" value="ECO:0007669"/>
    <property type="project" value="TreeGrafter"/>
</dbReference>
<dbReference type="OrthoDB" id="5825689at2759"/>
<dbReference type="GO" id="GO:0005634">
    <property type="term" value="C:nucleus"/>
    <property type="evidence" value="ECO:0007669"/>
    <property type="project" value="UniProtKB-SubCell"/>
</dbReference>
<dbReference type="InterPro" id="IPR041426">
    <property type="entry name" value="Mos1_HTH"/>
</dbReference>
<dbReference type="GO" id="GO:0000014">
    <property type="term" value="F:single-stranded DNA endodeoxyribonuclease activity"/>
    <property type="evidence" value="ECO:0007669"/>
    <property type="project" value="TreeGrafter"/>
</dbReference>
<dbReference type="GO" id="GO:0031297">
    <property type="term" value="P:replication fork processing"/>
    <property type="evidence" value="ECO:0007669"/>
    <property type="project" value="TreeGrafter"/>
</dbReference>
<organism evidence="3 4">
    <name type="scientific">Cylicostephanus goldi</name>
    <name type="common">Nematode worm</name>
    <dbReference type="NCBI Taxonomy" id="71465"/>
    <lineage>
        <taxon>Eukaryota</taxon>
        <taxon>Metazoa</taxon>
        <taxon>Ecdysozoa</taxon>
        <taxon>Nematoda</taxon>
        <taxon>Chromadorea</taxon>
        <taxon>Rhabditida</taxon>
        <taxon>Rhabditina</taxon>
        <taxon>Rhabditomorpha</taxon>
        <taxon>Strongyloidea</taxon>
        <taxon>Strongylidae</taxon>
        <taxon>Cylicostephanus</taxon>
    </lineage>
</organism>
<dbReference type="Gene3D" id="1.10.10.1450">
    <property type="match status" value="1"/>
</dbReference>
<sequence length="112" mass="12984">MFVEDKKNLQKKKSKQDFRQIYFYEFSLGTNAAKTARKINLVWGESVNESTVRRWFQKFRSGDTHLEDKEGRGRPTHFDEDRLKAIVENDPHLSTREIAEDLGVGHATVGSN</sequence>
<protein>
    <recommendedName>
        <fullName evidence="2">Mos1 transposase HTH domain-containing protein</fullName>
    </recommendedName>
</protein>
<dbReference type="GO" id="GO:0044774">
    <property type="term" value="P:mitotic DNA integrity checkpoint signaling"/>
    <property type="evidence" value="ECO:0007669"/>
    <property type="project" value="TreeGrafter"/>
</dbReference>
<dbReference type="InterPro" id="IPR052709">
    <property type="entry name" value="Transposase-MT_Hybrid"/>
</dbReference>
<evidence type="ECO:0000256" key="1">
    <source>
        <dbReference type="ARBA" id="ARBA00004123"/>
    </source>
</evidence>
<dbReference type="GO" id="GO:0006303">
    <property type="term" value="P:double-strand break repair via nonhomologous end joining"/>
    <property type="evidence" value="ECO:0007669"/>
    <property type="project" value="TreeGrafter"/>
</dbReference>
<name>A0A3P6RUJ1_CYLGO</name>